<gene>
    <name evidence="16" type="primary">AKR1</name>
    <name evidence="16" type="ORF">TWF696_008367</name>
</gene>
<dbReference type="GO" id="GO:0031901">
    <property type="term" value="C:early endosome membrane"/>
    <property type="evidence" value="ECO:0007669"/>
    <property type="project" value="UniProtKB-SubCell"/>
</dbReference>
<evidence type="ECO:0000256" key="13">
    <source>
        <dbReference type="RuleBase" id="RU079119"/>
    </source>
</evidence>
<keyword evidence="5" id="KW-0677">Repeat</keyword>
<dbReference type="Pfam" id="PF00023">
    <property type="entry name" value="Ank"/>
    <property type="match status" value="2"/>
</dbReference>
<keyword evidence="8 13" id="KW-0472">Membrane</keyword>
<dbReference type="Pfam" id="PF01529">
    <property type="entry name" value="DHHC"/>
    <property type="match status" value="1"/>
</dbReference>
<feature type="transmembrane region" description="Helical" evidence="13">
    <location>
        <begin position="533"/>
        <end position="554"/>
    </location>
</feature>
<evidence type="ECO:0000256" key="5">
    <source>
        <dbReference type="ARBA" id="ARBA00022737"/>
    </source>
</evidence>
<reference evidence="16 17" key="1">
    <citation type="submission" date="2019-10" db="EMBL/GenBank/DDBJ databases">
        <authorList>
            <person name="Palmer J.M."/>
        </authorList>
    </citation>
    <scope>NUCLEOTIDE SEQUENCE [LARGE SCALE GENOMIC DNA]</scope>
    <source>
        <strain evidence="16 17">TWF696</strain>
    </source>
</reference>
<keyword evidence="10" id="KW-0449">Lipoprotein</keyword>
<feature type="region of interest" description="Disordered" evidence="14">
    <location>
        <begin position="1"/>
        <end position="23"/>
    </location>
</feature>
<comment type="subcellular location">
    <subcellularLocation>
        <location evidence="2">Early endosome membrane</location>
        <topology evidence="2">Multi-pass membrane protein</topology>
    </subcellularLocation>
</comment>
<comment type="caution">
    <text evidence="16">The sequence shown here is derived from an EMBL/GenBank/DDBJ whole genome shotgun (WGS) entry which is preliminary data.</text>
</comment>
<keyword evidence="13" id="KW-0012">Acyltransferase</keyword>
<evidence type="ECO:0000256" key="2">
    <source>
        <dbReference type="ARBA" id="ARBA00004520"/>
    </source>
</evidence>
<dbReference type="InterPro" id="IPR036770">
    <property type="entry name" value="Ankyrin_rpt-contain_sf"/>
</dbReference>
<evidence type="ECO:0000256" key="14">
    <source>
        <dbReference type="SAM" id="MobiDB-lite"/>
    </source>
</evidence>
<keyword evidence="7 12" id="KW-0040">ANK repeat</keyword>
<accession>A0AAV9UFL6</accession>
<comment type="domain">
    <text evidence="13">The DHHC domain is required for palmitoyltransferase activity.</text>
</comment>
<evidence type="ECO:0000256" key="7">
    <source>
        <dbReference type="ARBA" id="ARBA00023043"/>
    </source>
</evidence>
<keyword evidence="13" id="KW-0808">Transferase</keyword>
<dbReference type="Proteomes" id="UP001375240">
    <property type="component" value="Unassembled WGS sequence"/>
</dbReference>
<evidence type="ECO:0000256" key="10">
    <source>
        <dbReference type="ARBA" id="ARBA00023288"/>
    </source>
</evidence>
<comment type="function">
    <text evidence="1">Palmitoyltransferase specific for casein kinase 1.</text>
</comment>
<dbReference type="PANTHER" id="PTHR24161:SF85">
    <property type="entry name" value="PALMITOYLTRANSFERASE HIP14"/>
    <property type="match status" value="1"/>
</dbReference>
<keyword evidence="9" id="KW-0564">Palmitate</keyword>
<dbReference type="SUPFAM" id="SSF48403">
    <property type="entry name" value="Ankyrin repeat"/>
    <property type="match status" value="1"/>
</dbReference>
<feature type="transmembrane region" description="Helical" evidence="13">
    <location>
        <begin position="385"/>
        <end position="403"/>
    </location>
</feature>
<comment type="similarity">
    <text evidence="3">Belongs to the DHHC palmitoyltransferase family. AKR/ZDHHC17 subfamily.</text>
</comment>
<feature type="transmembrane region" description="Helical" evidence="13">
    <location>
        <begin position="355"/>
        <end position="373"/>
    </location>
</feature>
<feature type="repeat" description="ANK" evidence="12">
    <location>
        <begin position="143"/>
        <end position="175"/>
    </location>
</feature>
<dbReference type="InterPro" id="IPR001594">
    <property type="entry name" value="Palmitoyltrfase_DHHC"/>
</dbReference>
<evidence type="ECO:0000313" key="16">
    <source>
        <dbReference type="EMBL" id="KAK6341285.1"/>
    </source>
</evidence>
<evidence type="ECO:0000256" key="8">
    <source>
        <dbReference type="ARBA" id="ARBA00023136"/>
    </source>
</evidence>
<feature type="repeat" description="ANK" evidence="12">
    <location>
        <begin position="176"/>
        <end position="208"/>
    </location>
</feature>
<dbReference type="PROSITE" id="PS50088">
    <property type="entry name" value="ANK_REPEAT"/>
    <property type="match status" value="4"/>
</dbReference>
<proteinExistence type="inferred from homology"/>
<feature type="domain" description="Palmitoyltransferase DHHC" evidence="15">
    <location>
        <begin position="434"/>
        <end position="570"/>
    </location>
</feature>
<dbReference type="PROSITE" id="PS50297">
    <property type="entry name" value="ANK_REP_REGION"/>
    <property type="match status" value="4"/>
</dbReference>
<dbReference type="InterPro" id="IPR002110">
    <property type="entry name" value="Ankyrin_rpt"/>
</dbReference>
<dbReference type="EMBL" id="JAVHNQ010000007">
    <property type="protein sequence ID" value="KAK6341285.1"/>
    <property type="molecule type" value="Genomic_DNA"/>
</dbReference>
<dbReference type="EC" id="2.3.1.225" evidence="13"/>
<comment type="catalytic activity">
    <reaction evidence="11 13">
        <text>L-cysteinyl-[protein] + hexadecanoyl-CoA = S-hexadecanoyl-L-cysteinyl-[protein] + CoA</text>
        <dbReference type="Rhea" id="RHEA:36683"/>
        <dbReference type="Rhea" id="RHEA-COMP:10131"/>
        <dbReference type="Rhea" id="RHEA-COMP:11032"/>
        <dbReference type="ChEBI" id="CHEBI:29950"/>
        <dbReference type="ChEBI" id="CHEBI:57287"/>
        <dbReference type="ChEBI" id="CHEBI:57379"/>
        <dbReference type="ChEBI" id="CHEBI:74151"/>
        <dbReference type="EC" id="2.3.1.225"/>
    </reaction>
</comment>
<evidence type="ECO:0000256" key="3">
    <source>
        <dbReference type="ARBA" id="ARBA00010104"/>
    </source>
</evidence>
<feature type="transmembrane region" description="Helical" evidence="13">
    <location>
        <begin position="483"/>
        <end position="505"/>
    </location>
</feature>
<evidence type="ECO:0000259" key="15">
    <source>
        <dbReference type="Pfam" id="PF01529"/>
    </source>
</evidence>
<evidence type="ECO:0000256" key="4">
    <source>
        <dbReference type="ARBA" id="ARBA00022692"/>
    </source>
</evidence>
<keyword evidence="17" id="KW-1185">Reference proteome</keyword>
<keyword evidence="4 13" id="KW-0812">Transmembrane</keyword>
<dbReference type="SMART" id="SM00248">
    <property type="entry name" value="ANK"/>
    <property type="match status" value="5"/>
</dbReference>
<feature type="repeat" description="ANK" evidence="12">
    <location>
        <begin position="76"/>
        <end position="108"/>
    </location>
</feature>
<dbReference type="Pfam" id="PF12796">
    <property type="entry name" value="Ank_2"/>
    <property type="match status" value="1"/>
</dbReference>
<feature type="transmembrane region" description="Helical" evidence="13">
    <location>
        <begin position="318"/>
        <end position="335"/>
    </location>
</feature>
<evidence type="ECO:0000256" key="6">
    <source>
        <dbReference type="ARBA" id="ARBA00022989"/>
    </source>
</evidence>
<evidence type="ECO:0000256" key="12">
    <source>
        <dbReference type="PROSITE-ProRule" id="PRU00023"/>
    </source>
</evidence>
<evidence type="ECO:0000256" key="11">
    <source>
        <dbReference type="ARBA" id="ARBA00048048"/>
    </source>
</evidence>
<name>A0AAV9UFL6_9PEZI</name>
<evidence type="ECO:0000256" key="9">
    <source>
        <dbReference type="ARBA" id="ARBA00023139"/>
    </source>
</evidence>
<dbReference type="PROSITE" id="PS50216">
    <property type="entry name" value="DHHC"/>
    <property type="match status" value="1"/>
</dbReference>
<protein>
    <recommendedName>
        <fullName evidence="13">Palmitoyltransferase</fullName>
        <ecNumber evidence="13">2.3.1.225</ecNumber>
    </recommendedName>
</protein>
<keyword evidence="6 13" id="KW-1133">Transmembrane helix</keyword>
<dbReference type="GO" id="GO:0019706">
    <property type="term" value="F:protein-cysteine S-palmitoyltransferase activity"/>
    <property type="evidence" value="ECO:0007669"/>
    <property type="project" value="UniProtKB-EC"/>
</dbReference>
<dbReference type="PANTHER" id="PTHR24161">
    <property type="entry name" value="ANK_REP_REGION DOMAIN-CONTAINING PROTEIN-RELATED"/>
    <property type="match status" value="1"/>
</dbReference>
<sequence>MNPASSAVPAKGKPTLSTSHATAANDADNAEMELADVLPSNPPPPDVMRLAQLGDEAGIRQLLDSGKIPANYADPEGITPLHWAAINNRYGVCQLLVEAGADVNAVGGESVATPAMWAAQKKHYYIVDLLTRYGADHQITDGQGYNILHLATFNGNLFLITLLLHQGINVDVKDAQGHTPLMWAAYKGYPACVELYLTWGADVGAIDDKQLTALHWALVKGNFQCIQKLIEYGSDRFHKTDTGNTPLQAAKELETLHIFQDALAECGYTNEARPKHTNAPFFLSVPESRESFLKKFLFLLPFALIWMGLMALSIMPGIISLPILIGLFLGSQWGVSQALREFGAPGQKATHKTPFLAGIFAGTAFWLGLRFLSTIFPSTYGQHPILNFGFMIMYGLCVYFYAFSMRADPGFVPLTSSREEQKETIQDLLSQWKYDERNFCVHCMVRMPLRSKHCRRCARCVARHDHHCPWIFNCVGVNNHRQFLAYVVTLEIGIILYLTLAYFHFASFPEDIPIDNCILLSASLCKPVWADPYTLYLSVWTGLQVTWVSMLLIVQTIQVLRGQTTYENMHSVNHGYDDGEVSNMVASMIAGGGTSLEGVGLGHGGAGPNPLITTPGGGAGGHHGHNHSHGHAHGRPGGMWNRILRLLGIDTFLATAKDGVGEHKHRSRRRQNPWNRGIFTNCNDFWCSGVSELFKGNPAGEAVLGGQRVDYYTMYEPPARLRRGGGGAGAYESVAADEHV</sequence>
<feature type="repeat" description="ANK" evidence="12">
    <location>
        <begin position="209"/>
        <end position="241"/>
    </location>
</feature>
<organism evidence="16 17">
    <name type="scientific">Orbilia brochopaga</name>
    <dbReference type="NCBI Taxonomy" id="3140254"/>
    <lineage>
        <taxon>Eukaryota</taxon>
        <taxon>Fungi</taxon>
        <taxon>Dikarya</taxon>
        <taxon>Ascomycota</taxon>
        <taxon>Pezizomycotina</taxon>
        <taxon>Orbiliomycetes</taxon>
        <taxon>Orbiliales</taxon>
        <taxon>Orbiliaceae</taxon>
        <taxon>Orbilia</taxon>
    </lineage>
</organism>
<evidence type="ECO:0000256" key="1">
    <source>
        <dbReference type="ARBA" id="ARBA00002100"/>
    </source>
</evidence>
<dbReference type="Gene3D" id="1.25.40.20">
    <property type="entry name" value="Ankyrin repeat-containing domain"/>
    <property type="match status" value="1"/>
</dbReference>
<evidence type="ECO:0000313" key="17">
    <source>
        <dbReference type="Proteomes" id="UP001375240"/>
    </source>
</evidence>
<dbReference type="AlphaFoldDB" id="A0AAV9UFL6"/>